<dbReference type="GO" id="GO:0060173">
    <property type="term" value="P:limb development"/>
    <property type="evidence" value="ECO:0007669"/>
    <property type="project" value="UniProtKB-ARBA"/>
</dbReference>
<dbReference type="Gene3D" id="1.10.10.60">
    <property type="entry name" value="Homeodomain-like"/>
    <property type="match status" value="1"/>
</dbReference>
<dbReference type="Pfam" id="PF12045">
    <property type="entry name" value="DUF3528"/>
    <property type="match status" value="1"/>
</dbReference>
<feature type="DNA-binding region" description="Homeobox" evidence="10">
    <location>
        <begin position="200"/>
        <end position="259"/>
    </location>
</feature>
<name>A0A8J6FVC5_MICOH</name>
<keyword evidence="7 10" id="KW-0371">Homeobox</keyword>
<comment type="similarity">
    <text evidence="3">Belongs to the Abd-B homeobox family.</text>
</comment>
<comment type="subcellular location">
    <subcellularLocation>
        <location evidence="2 10 11">Nucleus</location>
    </subcellularLocation>
</comment>
<evidence type="ECO:0000256" key="7">
    <source>
        <dbReference type="ARBA" id="ARBA00023155"/>
    </source>
</evidence>
<feature type="region of interest" description="Disordered" evidence="12">
    <location>
        <begin position="417"/>
        <end position="442"/>
    </location>
</feature>
<evidence type="ECO:0000256" key="8">
    <source>
        <dbReference type="ARBA" id="ARBA00023163"/>
    </source>
</evidence>
<evidence type="ECO:0000256" key="9">
    <source>
        <dbReference type="ARBA" id="ARBA00023242"/>
    </source>
</evidence>
<dbReference type="AlphaFoldDB" id="A0A8J6FVC5"/>
<dbReference type="PROSITE" id="PS00027">
    <property type="entry name" value="HOMEOBOX_1"/>
    <property type="match status" value="1"/>
</dbReference>
<dbReference type="PANTHER" id="PTHR46440:SF1">
    <property type="entry name" value="HOMEOBOX PROTEIN HOX-D12"/>
    <property type="match status" value="1"/>
</dbReference>
<accession>A0A8J6FVC5</accession>
<dbReference type="GO" id="GO:0005654">
    <property type="term" value="C:nucleoplasm"/>
    <property type="evidence" value="ECO:0007669"/>
    <property type="project" value="UniProtKB-ARBA"/>
</dbReference>
<protein>
    <submittedName>
        <fullName evidence="14">Homeobox protein Hox-D12</fullName>
    </submittedName>
</protein>
<dbReference type="Proteomes" id="UP000710432">
    <property type="component" value="Unassembled WGS sequence"/>
</dbReference>
<dbReference type="FunFam" id="1.10.10.60:FF:000130">
    <property type="entry name" value="Homeobox protein Hox-D12"/>
    <property type="match status" value="1"/>
</dbReference>
<sequence length="534" mass="57957">MCDRSLYRAGYVGSLLNLQSPDSFYFSNLRPNGSQLAALPPISYPRGALPWAATPASCTPAQPATASAFGGFSQPYLTGSGPLGLQSPGTKDGPEEQVKFYTPDAATGSEERSRTRPPFAPESSLAHSALKGTKYDYASVGRAGPGSATLLQGAPCASSFKEDTKGPLNLNMAVQVAGVASCLRSSLPDGLPWGAAPGRARKKRKPYTKQQIAELENEFLVNEFINRQKRKELSNRLNLSDQQVKIWFQNRRMKKKRVRVYALRRKLSFSELLAEPRRPCVLCFGPRSGYLKQRGRAKAGGRPSPVAADAPSGGSRRRRAGWRRGERPEACRRARRAAMNDFDECGPSAASMYLPGCAYYVAPSDFASKPSFLSQPSSCQMTFPYSSNLAPHVQPVREVAFRDYGLERAKWPYRGGGGGGAGGGGGGGPGGGGVAPQRSRKKRCPYTKYQIRELEREFFFNIPSRGQLGTSQRPLQPEDEAGDLAERILIRGKWRPHPPRIWLCGGPLALAGGRRRQTTAAERSAVSFLPAAPA</sequence>
<keyword evidence="9 10" id="KW-0539">Nucleus</keyword>
<dbReference type="InterPro" id="IPR020479">
    <property type="entry name" value="HD_metazoa"/>
</dbReference>
<proteinExistence type="inferred from homology"/>
<feature type="region of interest" description="Disordered" evidence="12">
    <location>
        <begin position="293"/>
        <end position="327"/>
    </location>
</feature>
<dbReference type="SUPFAM" id="SSF46689">
    <property type="entry name" value="Homeodomain-like"/>
    <property type="match status" value="1"/>
</dbReference>
<dbReference type="InterPro" id="IPR021918">
    <property type="entry name" value="DUF3528"/>
</dbReference>
<comment type="caution">
    <text evidence="14">The sequence shown here is derived from an EMBL/GenBank/DDBJ whole genome shotgun (WGS) entry which is preliminary data.</text>
</comment>
<evidence type="ECO:0000256" key="11">
    <source>
        <dbReference type="RuleBase" id="RU000682"/>
    </source>
</evidence>
<evidence type="ECO:0000256" key="5">
    <source>
        <dbReference type="ARBA" id="ARBA00023015"/>
    </source>
</evidence>
<keyword evidence="4" id="KW-0217">Developmental protein</keyword>
<dbReference type="InterPro" id="IPR001356">
    <property type="entry name" value="HD"/>
</dbReference>
<feature type="compositionally biased region" description="Gly residues" evidence="12">
    <location>
        <begin position="417"/>
        <end position="434"/>
    </location>
</feature>
<dbReference type="PANTHER" id="PTHR46440">
    <property type="entry name" value="HOMEOBOX PROTEIN HOX-D12-RELATED"/>
    <property type="match status" value="1"/>
</dbReference>
<evidence type="ECO:0000256" key="6">
    <source>
        <dbReference type="ARBA" id="ARBA00023125"/>
    </source>
</evidence>
<evidence type="ECO:0000256" key="10">
    <source>
        <dbReference type="PROSITE-ProRule" id="PRU00108"/>
    </source>
</evidence>
<dbReference type="InterPro" id="IPR009057">
    <property type="entry name" value="Homeodomain-like_sf"/>
</dbReference>
<dbReference type="SMART" id="SM00389">
    <property type="entry name" value="HOX"/>
    <property type="match status" value="1"/>
</dbReference>
<dbReference type="InterPro" id="IPR017970">
    <property type="entry name" value="Homeobox_CS"/>
</dbReference>
<dbReference type="EMBL" id="JAATJU010028200">
    <property type="protein sequence ID" value="KAH0499890.1"/>
    <property type="molecule type" value="Genomic_DNA"/>
</dbReference>
<dbReference type="GO" id="GO:1990837">
    <property type="term" value="F:sequence-specific double-stranded DNA binding"/>
    <property type="evidence" value="ECO:0007669"/>
    <property type="project" value="TreeGrafter"/>
</dbReference>
<reference evidence="14" key="1">
    <citation type="submission" date="2020-03" db="EMBL/GenBank/DDBJ databases">
        <title>Studies in the Genomics of Life Span.</title>
        <authorList>
            <person name="Glass D."/>
        </authorList>
    </citation>
    <scope>NUCLEOTIDE SEQUENCE</scope>
    <source>
        <strain evidence="14">LTLLF</strain>
        <tissue evidence="14">Muscle</tissue>
    </source>
</reference>
<evidence type="ECO:0000256" key="4">
    <source>
        <dbReference type="ARBA" id="ARBA00022473"/>
    </source>
</evidence>
<evidence type="ECO:0000256" key="2">
    <source>
        <dbReference type="ARBA" id="ARBA00004123"/>
    </source>
</evidence>
<keyword evidence="6 10" id="KW-0238">DNA-binding</keyword>
<dbReference type="PROSITE" id="PS50071">
    <property type="entry name" value="HOMEOBOX_2"/>
    <property type="match status" value="1"/>
</dbReference>
<gene>
    <name evidence="14" type="ORF">LTLLF_203625</name>
</gene>
<evidence type="ECO:0000256" key="1">
    <source>
        <dbReference type="ARBA" id="ARBA00003263"/>
    </source>
</evidence>
<dbReference type="Pfam" id="PF00046">
    <property type="entry name" value="Homeodomain"/>
    <property type="match status" value="1"/>
</dbReference>
<evidence type="ECO:0000313" key="15">
    <source>
        <dbReference type="Proteomes" id="UP000710432"/>
    </source>
</evidence>
<keyword evidence="8" id="KW-0804">Transcription</keyword>
<evidence type="ECO:0000256" key="12">
    <source>
        <dbReference type="SAM" id="MobiDB-lite"/>
    </source>
</evidence>
<organism evidence="14 15">
    <name type="scientific">Microtus ochrogaster</name>
    <name type="common">Prairie vole</name>
    <dbReference type="NCBI Taxonomy" id="79684"/>
    <lineage>
        <taxon>Eukaryota</taxon>
        <taxon>Metazoa</taxon>
        <taxon>Chordata</taxon>
        <taxon>Craniata</taxon>
        <taxon>Vertebrata</taxon>
        <taxon>Euteleostomi</taxon>
        <taxon>Mammalia</taxon>
        <taxon>Eutheria</taxon>
        <taxon>Euarchontoglires</taxon>
        <taxon>Glires</taxon>
        <taxon>Rodentia</taxon>
        <taxon>Myomorpha</taxon>
        <taxon>Muroidea</taxon>
        <taxon>Cricetidae</taxon>
        <taxon>Arvicolinae</taxon>
        <taxon>Microtus</taxon>
    </lineage>
</organism>
<dbReference type="CDD" id="cd00086">
    <property type="entry name" value="homeodomain"/>
    <property type="match status" value="1"/>
</dbReference>
<feature type="region of interest" description="Disordered" evidence="12">
    <location>
        <begin position="101"/>
        <end position="126"/>
    </location>
</feature>
<feature type="domain" description="Homeobox" evidence="13">
    <location>
        <begin position="198"/>
        <end position="258"/>
    </location>
</feature>
<dbReference type="GO" id="GO:0000981">
    <property type="term" value="F:DNA-binding transcription factor activity, RNA polymerase II-specific"/>
    <property type="evidence" value="ECO:0007669"/>
    <property type="project" value="InterPro"/>
</dbReference>
<evidence type="ECO:0000256" key="3">
    <source>
        <dbReference type="ARBA" id="ARBA00006317"/>
    </source>
</evidence>
<dbReference type="PRINTS" id="PR00024">
    <property type="entry name" value="HOMEOBOX"/>
</dbReference>
<evidence type="ECO:0000259" key="13">
    <source>
        <dbReference type="PROSITE" id="PS50071"/>
    </source>
</evidence>
<evidence type="ECO:0000313" key="14">
    <source>
        <dbReference type="EMBL" id="KAH0499890.1"/>
    </source>
</evidence>
<keyword evidence="5" id="KW-0805">Transcription regulation</keyword>
<comment type="function">
    <text evidence="1">Sequence-specific transcription factor which is part of a developmental regulatory system that provides cells with specific positional identities on the anterior-posterior axis.</text>
</comment>